<dbReference type="SUPFAM" id="SSF103473">
    <property type="entry name" value="MFS general substrate transporter"/>
    <property type="match status" value="1"/>
</dbReference>
<feature type="domain" description="Major facilitator superfamily (MFS) profile" evidence="7">
    <location>
        <begin position="16"/>
        <end position="83"/>
    </location>
</feature>
<evidence type="ECO:0000256" key="4">
    <source>
        <dbReference type="ARBA" id="ARBA00022989"/>
    </source>
</evidence>
<sequence length="83" mass="8930">MQISKEEQAPAAGKILIILLAAIAAIGPLATDMYLPAFPEISQNLNVSASYIQLTLTTWLIGLAFGQIIVGPLSDIFGRKNRF</sequence>
<accession>A0A840UM88</accession>
<keyword evidence="4 6" id="KW-1133">Transmembrane helix</keyword>
<evidence type="ECO:0000313" key="9">
    <source>
        <dbReference type="Proteomes" id="UP000559117"/>
    </source>
</evidence>
<dbReference type="GO" id="GO:0005886">
    <property type="term" value="C:plasma membrane"/>
    <property type="evidence" value="ECO:0007669"/>
    <property type="project" value="UniProtKB-SubCell"/>
</dbReference>
<evidence type="ECO:0000259" key="7">
    <source>
        <dbReference type="PROSITE" id="PS50850"/>
    </source>
</evidence>
<evidence type="ECO:0000256" key="3">
    <source>
        <dbReference type="ARBA" id="ARBA00022692"/>
    </source>
</evidence>
<dbReference type="InterPro" id="IPR011701">
    <property type="entry name" value="MFS"/>
</dbReference>
<name>A0A840UM88_9FIRM</name>
<feature type="transmembrane region" description="Helical" evidence="6">
    <location>
        <begin position="51"/>
        <end position="73"/>
    </location>
</feature>
<evidence type="ECO:0000256" key="5">
    <source>
        <dbReference type="ARBA" id="ARBA00023136"/>
    </source>
</evidence>
<dbReference type="EMBL" id="JACHFH010000042">
    <property type="protein sequence ID" value="MBB5337320.1"/>
    <property type="molecule type" value="Genomic_DNA"/>
</dbReference>
<gene>
    <name evidence="8" type="ORF">HNR32_002481</name>
</gene>
<comment type="caution">
    <text evidence="8">The sequence shown here is derived from an EMBL/GenBank/DDBJ whole genome shotgun (WGS) entry which is preliminary data.</text>
</comment>
<keyword evidence="5 6" id="KW-0472">Membrane</keyword>
<dbReference type="Pfam" id="PF07690">
    <property type="entry name" value="MFS_1"/>
    <property type="match status" value="1"/>
</dbReference>
<protein>
    <submittedName>
        <fullName evidence="8">MFS family permease</fullName>
    </submittedName>
</protein>
<dbReference type="InterPro" id="IPR036259">
    <property type="entry name" value="MFS_trans_sf"/>
</dbReference>
<dbReference type="PANTHER" id="PTHR23502:SF132">
    <property type="entry name" value="POLYAMINE TRANSPORTER 2-RELATED"/>
    <property type="match status" value="1"/>
</dbReference>
<keyword evidence="9" id="KW-1185">Reference proteome</keyword>
<comment type="subcellular location">
    <subcellularLocation>
        <location evidence="1">Cell membrane</location>
        <topology evidence="1">Multi-pass membrane protein</topology>
    </subcellularLocation>
</comment>
<organism evidence="8 9">
    <name type="scientific">Pectinatus brassicae</name>
    <dbReference type="NCBI Taxonomy" id="862415"/>
    <lineage>
        <taxon>Bacteria</taxon>
        <taxon>Bacillati</taxon>
        <taxon>Bacillota</taxon>
        <taxon>Negativicutes</taxon>
        <taxon>Selenomonadales</taxon>
        <taxon>Selenomonadaceae</taxon>
        <taxon>Pectinatus</taxon>
    </lineage>
</organism>
<keyword evidence="2" id="KW-0813">Transport</keyword>
<dbReference type="Proteomes" id="UP000559117">
    <property type="component" value="Unassembled WGS sequence"/>
</dbReference>
<proteinExistence type="predicted"/>
<dbReference type="InterPro" id="IPR020846">
    <property type="entry name" value="MFS_dom"/>
</dbReference>
<evidence type="ECO:0000256" key="6">
    <source>
        <dbReference type="SAM" id="Phobius"/>
    </source>
</evidence>
<dbReference type="Gene3D" id="1.20.1720.10">
    <property type="entry name" value="Multidrug resistance protein D"/>
    <property type="match status" value="1"/>
</dbReference>
<dbReference type="PROSITE" id="PS50850">
    <property type="entry name" value="MFS"/>
    <property type="match status" value="1"/>
</dbReference>
<keyword evidence="3 6" id="KW-0812">Transmembrane</keyword>
<feature type="transmembrane region" description="Helical" evidence="6">
    <location>
        <begin position="12"/>
        <end position="31"/>
    </location>
</feature>
<dbReference type="AlphaFoldDB" id="A0A840UM88"/>
<reference evidence="8 9" key="1">
    <citation type="submission" date="2020-08" db="EMBL/GenBank/DDBJ databases">
        <title>Genomic Encyclopedia of Type Strains, Phase IV (KMG-IV): sequencing the most valuable type-strain genomes for metagenomic binning, comparative biology and taxonomic classification.</title>
        <authorList>
            <person name="Goeker M."/>
        </authorList>
    </citation>
    <scope>NUCLEOTIDE SEQUENCE [LARGE SCALE GENOMIC DNA]</scope>
    <source>
        <strain evidence="8 9">DSM 24661</strain>
    </source>
</reference>
<evidence type="ECO:0000256" key="2">
    <source>
        <dbReference type="ARBA" id="ARBA00022448"/>
    </source>
</evidence>
<dbReference type="PANTHER" id="PTHR23502">
    <property type="entry name" value="MAJOR FACILITATOR SUPERFAMILY"/>
    <property type="match status" value="1"/>
</dbReference>
<evidence type="ECO:0000256" key="1">
    <source>
        <dbReference type="ARBA" id="ARBA00004651"/>
    </source>
</evidence>
<dbReference type="GO" id="GO:0022857">
    <property type="term" value="F:transmembrane transporter activity"/>
    <property type="evidence" value="ECO:0007669"/>
    <property type="project" value="InterPro"/>
</dbReference>
<evidence type="ECO:0000313" key="8">
    <source>
        <dbReference type="EMBL" id="MBB5337320.1"/>
    </source>
</evidence>